<dbReference type="AlphaFoldDB" id="A0A5C2SMQ5"/>
<dbReference type="InterPro" id="IPR023780">
    <property type="entry name" value="Chromo_domain"/>
</dbReference>
<dbReference type="Proteomes" id="UP000313359">
    <property type="component" value="Unassembled WGS sequence"/>
</dbReference>
<keyword evidence="4" id="KW-1185">Reference proteome</keyword>
<feature type="compositionally biased region" description="Low complexity" evidence="1">
    <location>
        <begin position="1"/>
        <end position="10"/>
    </location>
</feature>
<dbReference type="Gene3D" id="2.40.50.40">
    <property type="match status" value="1"/>
</dbReference>
<dbReference type="InterPro" id="IPR040684">
    <property type="entry name" value="HMUDK_hel"/>
</dbReference>
<organism evidence="3 4">
    <name type="scientific">Lentinus tigrinus ALCF2SS1-6</name>
    <dbReference type="NCBI Taxonomy" id="1328759"/>
    <lineage>
        <taxon>Eukaryota</taxon>
        <taxon>Fungi</taxon>
        <taxon>Dikarya</taxon>
        <taxon>Basidiomycota</taxon>
        <taxon>Agaricomycotina</taxon>
        <taxon>Agaricomycetes</taxon>
        <taxon>Polyporales</taxon>
        <taxon>Polyporaceae</taxon>
        <taxon>Lentinus</taxon>
    </lineage>
</organism>
<gene>
    <name evidence="3" type="ORF">L227DRAFT_542254</name>
</gene>
<reference evidence="3" key="1">
    <citation type="journal article" date="2018" name="Genome Biol. Evol.">
        <title>Genomics and development of Lentinus tigrinus, a white-rot wood-decaying mushroom with dimorphic fruiting bodies.</title>
        <authorList>
            <person name="Wu B."/>
            <person name="Xu Z."/>
            <person name="Knudson A."/>
            <person name="Carlson A."/>
            <person name="Chen N."/>
            <person name="Kovaka S."/>
            <person name="LaButti K."/>
            <person name="Lipzen A."/>
            <person name="Pennachio C."/>
            <person name="Riley R."/>
            <person name="Schakwitz W."/>
            <person name="Umezawa K."/>
            <person name="Ohm R.A."/>
            <person name="Grigoriev I.V."/>
            <person name="Nagy L.G."/>
            <person name="Gibbons J."/>
            <person name="Hibbett D."/>
        </authorList>
    </citation>
    <scope>NUCLEOTIDE SEQUENCE [LARGE SCALE GENOMIC DNA]</scope>
    <source>
        <strain evidence="3">ALCF2SS1-6</strain>
    </source>
</reference>
<sequence length="454" mass="52403">MTRTYTGTSPPRRRRVGTPGTVVVDFSPGRKKAPPPKVITIGGQKCKPTPILDTFFVFAAKRYRVHRNRLAGKPQPWTDDPILQQYPFTNVFRVLDRVTQYILRNVIETGDGSLQEQCFRVMLFRSFNKIETWEALTEHFGELTWRDFDLNAYEEVLLERMKSGSPLYSPAYIIPSPKLGGQSNASNHLRLIQLMMEEDLPAQLQRLHHLKDAHGRISLFPGMGDFMALQLLLDLNMTSHFNYSEDEWVALGPGSLECLRKMFGPEVRGRELDALRYLHRTQHDHFARLYTPPKDVPQLAGRPRGMSMVDIEHTLCECEKYSRAYHPTIQGRRQKVGKRQFVPRPGPITDLVPEHWLDSEMWRKQIFTYPPPMMVRGEPVYEVSHIVMEKKGQNGADPSYVIRWVGYGPDDDTVERKSTIMDGAPEVMDEWQSAKARIQARMLEFQEMGTVYQP</sequence>
<dbReference type="InterPro" id="IPR000953">
    <property type="entry name" value="Chromo/chromo_shadow_dom"/>
</dbReference>
<evidence type="ECO:0000313" key="4">
    <source>
        <dbReference type="Proteomes" id="UP000313359"/>
    </source>
</evidence>
<dbReference type="PROSITE" id="PS50013">
    <property type="entry name" value="CHROMO_2"/>
    <property type="match status" value="1"/>
</dbReference>
<dbReference type="Pfam" id="PF18723">
    <property type="entry name" value="HMUDK_hel"/>
    <property type="match status" value="1"/>
</dbReference>
<feature type="domain" description="Chromo" evidence="2">
    <location>
        <begin position="381"/>
        <end position="432"/>
    </location>
</feature>
<dbReference type="GO" id="GO:0006338">
    <property type="term" value="P:chromatin remodeling"/>
    <property type="evidence" value="ECO:0007669"/>
    <property type="project" value="UniProtKB-ARBA"/>
</dbReference>
<dbReference type="Pfam" id="PF00385">
    <property type="entry name" value="Chromo"/>
    <property type="match status" value="1"/>
</dbReference>
<name>A0A5C2SMQ5_9APHY</name>
<dbReference type="SUPFAM" id="SSF54160">
    <property type="entry name" value="Chromo domain-like"/>
    <property type="match status" value="1"/>
</dbReference>
<dbReference type="OrthoDB" id="433924at2759"/>
<accession>A0A5C2SMQ5</accession>
<dbReference type="InterPro" id="IPR016197">
    <property type="entry name" value="Chromo-like_dom_sf"/>
</dbReference>
<protein>
    <recommendedName>
        <fullName evidence="2">Chromo domain-containing protein</fullName>
    </recommendedName>
</protein>
<dbReference type="EMBL" id="ML122254">
    <property type="protein sequence ID" value="RPD64379.1"/>
    <property type="molecule type" value="Genomic_DNA"/>
</dbReference>
<evidence type="ECO:0000313" key="3">
    <source>
        <dbReference type="EMBL" id="RPD64379.1"/>
    </source>
</evidence>
<feature type="region of interest" description="Disordered" evidence="1">
    <location>
        <begin position="1"/>
        <end position="29"/>
    </location>
</feature>
<proteinExistence type="predicted"/>
<evidence type="ECO:0000259" key="2">
    <source>
        <dbReference type="PROSITE" id="PS50013"/>
    </source>
</evidence>
<evidence type="ECO:0000256" key="1">
    <source>
        <dbReference type="SAM" id="MobiDB-lite"/>
    </source>
</evidence>